<keyword evidence="5 11" id="KW-0812">Transmembrane</keyword>
<evidence type="ECO:0000256" key="12">
    <source>
        <dbReference type="RuleBase" id="RU000483"/>
    </source>
</evidence>
<reference evidence="14" key="1">
    <citation type="journal article" date="2019" name="Int. J. Syst. Evol. Microbiol.">
        <title>The Global Catalogue of Microorganisms (GCM) 10K type strain sequencing project: providing services to taxonomists for standard genome sequencing and annotation.</title>
        <authorList>
            <consortium name="The Broad Institute Genomics Platform"/>
            <consortium name="The Broad Institute Genome Sequencing Center for Infectious Disease"/>
            <person name="Wu L."/>
            <person name="Ma J."/>
        </authorList>
    </citation>
    <scope>NUCLEOTIDE SEQUENCE [LARGE SCALE GENOMIC DNA]</scope>
    <source>
        <strain evidence="14">KCTC 32255</strain>
    </source>
</reference>
<sequence length="260" mass="28204">MGALVVAQGGGFVPPGVGDFFLPPIVGGVTKPMVLVVLSVVIVAAFFLIASRNLKVVPGKLQFAAESVYDFGRNNIAREQIGSADFRPFVPLILALFTFILVNNLFGIIPLIQFPTFSHIGFPLALSILVVYPVYHIAGFRRHGFTGYLKNQLFPAGAPKPIYLLLTPIEFFQKFIMNPITLAIRVFAAMFAGHLILLVFTLAGSYLLLEASAALKPVSLISWAFAILMTFVEALIQVIQAYVFAVLSAGYIGMALAEDH</sequence>
<keyword evidence="11" id="KW-1003">Cell membrane</keyword>
<keyword evidence="10 11" id="KW-0066">ATP synthesis</keyword>
<evidence type="ECO:0000256" key="3">
    <source>
        <dbReference type="ARBA" id="ARBA00022448"/>
    </source>
</evidence>
<feature type="transmembrane region" description="Helical" evidence="11">
    <location>
        <begin position="182"/>
        <end position="208"/>
    </location>
</feature>
<dbReference type="EMBL" id="JBHSXX010000001">
    <property type="protein sequence ID" value="MFC6870475.1"/>
    <property type="molecule type" value="Genomic_DNA"/>
</dbReference>
<keyword evidence="8 11" id="KW-0406">Ion transport</keyword>
<evidence type="ECO:0000313" key="13">
    <source>
        <dbReference type="EMBL" id="MFC6870475.1"/>
    </source>
</evidence>
<evidence type="ECO:0000256" key="2">
    <source>
        <dbReference type="ARBA" id="ARBA00006810"/>
    </source>
</evidence>
<dbReference type="PANTHER" id="PTHR11410:SF0">
    <property type="entry name" value="ATP SYNTHASE SUBUNIT A"/>
    <property type="match status" value="1"/>
</dbReference>
<accession>A0ABW2C544</accession>
<feature type="transmembrane region" description="Helical" evidence="11">
    <location>
        <begin position="32"/>
        <end position="50"/>
    </location>
</feature>
<dbReference type="HAMAP" id="MF_01393">
    <property type="entry name" value="ATP_synth_a_bact"/>
    <property type="match status" value="1"/>
</dbReference>
<dbReference type="CDD" id="cd00310">
    <property type="entry name" value="ATP-synt_Fo_a_6"/>
    <property type="match status" value="1"/>
</dbReference>
<dbReference type="Gene3D" id="1.20.120.220">
    <property type="entry name" value="ATP synthase, F0 complex, subunit A"/>
    <property type="match status" value="1"/>
</dbReference>
<feature type="transmembrane region" description="Helical" evidence="11">
    <location>
        <begin position="89"/>
        <end position="114"/>
    </location>
</feature>
<feature type="transmembrane region" description="Helical" evidence="11">
    <location>
        <begin position="120"/>
        <end position="140"/>
    </location>
</feature>
<dbReference type="SUPFAM" id="SSF81336">
    <property type="entry name" value="F1F0 ATP synthase subunit A"/>
    <property type="match status" value="1"/>
</dbReference>
<dbReference type="Proteomes" id="UP001596337">
    <property type="component" value="Unassembled WGS sequence"/>
</dbReference>
<keyword evidence="3 11" id="KW-0813">Transport</keyword>
<keyword evidence="6 11" id="KW-0375">Hydrogen ion transport</keyword>
<dbReference type="NCBIfam" id="TIGR01131">
    <property type="entry name" value="ATP_synt_6_or_A"/>
    <property type="match status" value="1"/>
</dbReference>
<evidence type="ECO:0000256" key="9">
    <source>
        <dbReference type="ARBA" id="ARBA00023136"/>
    </source>
</evidence>
<keyword evidence="7 11" id="KW-1133">Transmembrane helix</keyword>
<dbReference type="PANTHER" id="PTHR11410">
    <property type="entry name" value="ATP SYNTHASE SUBUNIT A"/>
    <property type="match status" value="1"/>
</dbReference>
<organism evidence="13 14">
    <name type="scientific">Haloechinothrix salitolerans</name>
    <dbReference type="NCBI Taxonomy" id="926830"/>
    <lineage>
        <taxon>Bacteria</taxon>
        <taxon>Bacillati</taxon>
        <taxon>Actinomycetota</taxon>
        <taxon>Actinomycetes</taxon>
        <taxon>Pseudonocardiales</taxon>
        <taxon>Pseudonocardiaceae</taxon>
        <taxon>Haloechinothrix</taxon>
    </lineage>
</organism>
<protein>
    <recommendedName>
        <fullName evidence="11 12">ATP synthase subunit a</fullName>
    </recommendedName>
    <alternativeName>
        <fullName evidence="11">ATP synthase F0 sector subunit a</fullName>
    </alternativeName>
    <alternativeName>
        <fullName evidence="11">F-ATPase subunit 6</fullName>
    </alternativeName>
</protein>
<comment type="subcellular location">
    <subcellularLocation>
        <location evidence="11 12">Cell membrane</location>
        <topology evidence="11 12">Multi-pass membrane protein</topology>
    </subcellularLocation>
    <subcellularLocation>
        <location evidence="1">Membrane</location>
        <topology evidence="1">Multi-pass membrane protein</topology>
    </subcellularLocation>
</comment>
<gene>
    <name evidence="11 13" type="primary">atpB</name>
    <name evidence="13" type="ORF">ACFQGD_25400</name>
</gene>
<evidence type="ECO:0000313" key="14">
    <source>
        <dbReference type="Proteomes" id="UP001596337"/>
    </source>
</evidence>
<evidence type="ECO:0000256" key="5">
    <source>
        <dbReference type="ARBA" id="ARBA00022692"/>
    </source>
</evidence>
<dbReference type="Pfam" id="PF00119">
    <property type="entry name" value="ATP-synt_A"/>
    <property type="match status" value="1"/>
</dbReference>
<evidence type="ECO:0000256" key="8">
    <source>
        <dbReference type="ARBA" id="ARBA00023065"/>
    </source>
</evidence>
<name>A0ABW2C544_9PSEU</name>
<evidence type="ECO:0000256" key="1">
    <source>
        <dbReference type="ARBA" id="ARBA00004141"/>
    </source>
</evidence>
<keyword evidence="14" id="KW-1185">Reference proteome</keyword>
<evidence type="ECO:0000256" key="7">
    <source>
        <dbReference type="ARBA" id="ARBA00022989"/>
    </source>
</evidence>
<dbReference type="PRINTS" id="PR00123">
    <property type="entry name" value="ATPASEA"/>
</dbReference>
<comment type="function">
    <text evidence="11 12">Key component of the proton channel; it plays a direct role in the translocation of protons across the membrane.</text>
</comment>
<keyword evidence="4 11" id="KW-0138">CF(0)</keyword>
<keyword evidence="9 11" id="KW-0472">Membrane</keyword>
<evidence type="ECO:0000256" key="10">
    <source>
        <dbReference type="ARBA" id="ARBA00023310"/>
    </source>
</evidence>
<dbReference type="InterPro" id="IPR035908">
    <property type="entry name" value="F0_ATP_A_sf"/>
</dbReference>
<dbReference type="InterPro" id="IPR045083">
    <property type="entry name" value="ATP_synth_F0_asu_bact/mt"/>
</dbReference>
<comment type="similarity">
    <text evidence="2 11 12">Belongs to the ATPase A chain family.</text>
</comment>
<dbReference type="InterPro" id="IPR000568">
    <property type="entry name" value="ATP_synth_F0_asu"/>
</dbReference>
<evidence type="ECO:0000256" key="6">
    <source>
        <dbReference type="ARBA" id="ARBA00022781"/>
    </source>
</evidence>
<proteinExistence type="inferred from homology"/>
<evidence type="ECO:0000256" key="11">
    <source>
        <dbReference type="HAMAP-Rule" id="MF_01393"/>
    </source>
</evidence>
<evidence type="ECO:0000256" key="4">
    <source>
        <dbReference type="ARBA" id="ARBA00022547"/>
    </source>
</evidence>
<dbReference type="RefSeq" id="WP_345401752.1">
    <property type="nucleotide sequence ID" value="NZ_BAABLA010000107.1"/>
</dbReference>
<comment type="caution">
    <text evidence="13">The sequence shown here is derived from an EMBL/GenBank/DDBJ whole genome shotgun (WGS) entry which is preliminary data.</text>
</comment>